<dbReference type="InterPro" id="IPR050320">
    <property type="entry name" value="N5-glutamine_MTase"/>
</dbReference>
<evidence type="ECO:0000259" key="1">
    <source>
        <dbReference type="Pfam" id="PF05175"/>
    </source>
</evidence>
<dbReference type="AlphaFoldDB" id="X1EFM9"/>
<evidence type="ECO:0000313" key="2">
    <source>
        <dbReference type="EMBL" id="GAH32096.1"/>
    </source>
</evidence>
<dbReference type="InterPro" id="IPR029063">
    <property type="entry name" value="SAM-dependent_MTases_sf"/>
</dbReference>
<reference evidence="2" key="1">
    <citation type="journal article" date="2014" name="Front. Microbiol.">
        <title>High frequency of phylogenetically diverse reductive dehalogenase-homologous genes in deep subseafloor sedimentary metagenomes.</title>
        <authorList>
            <person name="Kawai M."/>
            <person name="Futagami T."/>
            <person name="Toyoda A."/>
            <person name="Takaki Y."/>
            <person name="Nishi S."/>
            <person name="Hori S."/>
            <person name="Arai W."/>
            <person name="Tsubouchi T."/>
            <person name="Morono Y."/>
            <person name="Uchiyama I."/>
            <person name="Ito T."/>
            <person name="Fujiyama A."/>
            <person name="Inagaki F."/>
            <person name="Takami H."/>
        </authorList>
    </citation>
    <scope>NUCLEOTIDE SEQUENCE</scope>
    <source>
        <strain evidence="2">Expedition CK06-06</strain>
    </source>
</reference>
<protein>
    <recommendedName>
        <fullName evidence="1">Methyltransferase small domain-containing protein</fullName>
    </recommendedName>
</protein>
<accession>X1EFM9</accession>
<sequence length="195" mass="21184">MYSFKINSETLNFKTAADVFYPTATSELLIKGFCKRVKEPGKLLDLGCGVGIVGIVLAKLGFATMPIYASDLSKNAVALTRENAAAHACDVVAKVGSLFDPWPNEKFNYITNDVPGIAQDVAVISPWYSASVPCASGKDGTELVSQVILAASTYLEPNGLLFFPVLSLSNTEKIIGLVRKNFNQVEMLIHKDWYL</sequence>
<proteinExistence type="predicted"/>
<dbReference type="CDD" id="cd02440">
    <property type="entry name" value="AdoMet_MTases"/>
    <property type="match status" value="1"/>
</dbReference>
<dbReference type="Gene3D" id="3.40.50.150">
    <property type="entry name" value="Vaccinia Virus protein VP39"/>
    <property type="match status" value="1"/>
</dbReference>
<dbReference type="EMBL" id="BARU01010321">
    <property type="protein sequence ID" value="GAH32096.1"/>
    <property type="molecule type" value="Genomic_DNA"/>
</dbReference>
<organism evidence="2">
    <name type="scientific">marine sediment metagenome</name>
    <dbReference type="NCBI Taxonomy" id="412755"/>
    <lineage>
        <taxon>unclassified sequences</taxon>
        <taxon>metagenomes</taxon>
        <taxon>ecological metagenomes</taxon>
    </lineage>
</organism>
<name>X1EFM9_9ZZZZ</name>
<dbReference type="SUPFAM" id="SSF53335">
    <property type="entry name" value="S-adenosyl-L-methionine-dependent methyltransferases"/>
    <property type="match status" value="1"/>
</dbReference>
<gene>
    <name evidence="2" type="ORF">S03H2_19708</name>
</gene>
<dbReference type="PANTHER" id="PTHR18895:SF74">
    <property type="entry name" value="MTRF1L RELEASE FACTOR GLUTAMINE METHYLTRANSFERASE"/>
    <property type="match status" value="1"/>
</dbReference>
<dbReference type="GO" id="GO:0008168">
    <property type="term" value="F:methyltransferase activity"/>
    <property type="evidence" value="ECO:0007669"/>
    <property type="project" value="InterPro"/>
</dbReference>
<dbReference type="Pfam" id="PF05175">
    <property type="entry name" value="MTS"/>
    <property type="match status" value="1"/>
</dbReference>
<dbReference type="PANTHER" id="PTHR18895">
    <property type="entry name" value="HEMK METHYLTRANSFERASE"/>
    <property type="match status" value="1"/>
</dbReference>
<comment type="caution">
    <text evidence="2">The sequence shown here is derived from an EMBL/GenBank/DDBJ whole genome shotgun (WGS) entry which is preliminary data.</text>
</comment>
<feature type="non-terminal residue" evidence="2">
    <location>
        <position position="195"/>
    </location>
</feature>
<dbReference type="InterPro" id="IPR007848">
    <property type="entry name" value="Small_mtfrase_dom"/>
</dbReference>
<feature type="domain" description="Methyltransferase small" evidence="1">
    <location>
        <begin position="24"/>
        <end position="112"/>
    </location>
</feature>